<accession>A0ABW2J335</accession>
<feature type="chain" id="PRO_5046635968" evidence="1">
    <location>
        <begin position="34"/>
        <end position="188"/>
    </location>
</feature>
<organism evidence="2 3">
    <name type="scientific">Herminiimonas aquatilis</name>
    <dbReference type="NCBI Taxonomy" id="345342"/>
    <lineage>
        <taxon>Bacteria</taxon>
        <taxon>Pseudomonadati</taxon>
        <taxon>Pseudomonadota</taxon>
        <taxon>Betaproteobacteria</taxon>
        <taxon>Burkholderiales</taxon>
        <taxon>Oxalobacteraceae</taxon>
        <taxon>Herminiimonas</taxon>
    </lineage>
</organism>
<evidence type="ECO:0000313" key="2">
    <source>
        <dbReference type="EMBL" id="MFC7297568.1"/>
    </source>
</evidence>
<keyword evidence="3" id="KW-1185">Reference proteome</keyword>
<evidence type="ECO:0000256" key="1">
    <source>
        <dbReference type="SAM" id="SignalP"/>
    </source>
</evidence>
<reference evidence="3" key="1">
    <citation type="journal article" date="2019" name="Int. J. Syst. Evol. Microbiol.">
        <title>The Global Catalogue of Microorganisms (GCM) 10K type strain sequencing project: providing services to taxonomists for standard genome sequencing and annotation.</title>
        <authorList>
            <consortium name="The Broad Institute Genomics Platform"/>
            <consortium name="The Broad Institute Genome Sequencing Center for Infectious Disease"/>
            <person name="Wu L."/>
            <person name="Ma J."/>
        </authorList>
    </citation>
    <scope>NUCLEOTIDE SEQUENCE [LARGE SCALE GENOMIC DNA]</scope>
    <source>
        <strain evidence="3">CCUG 36956</strain>
    </source>
</reference>
<keyword evidence="1" id="KW-0732">Signal</keyword>
<protein>
    <submittedName>
        <fullName evidence="2">DUF3617 domain-containing protein</fullName>
    </submittedName>
</protein>
<dbReference type="Pfam" id="PF12276">
    <property type="entry name" value="DUF3617"/>
    <property type="match status" value="1"/>
</dbReference>
<gene>
    <name evidence="2" type="ORF">ACFQO0_03850</name>
</gene>
<comment type="caution">
    <text evidence="2">The sequence shown here is derived from an EMBL/GenBank/DDBJ whole genome shotgun (WGS) entry which is preliminary data.</text>
</comment>
<sequence>MQGAFHIRWRSVMYKSIVFCVAAALVCAAPSFAAGSMQPGLWEMTLQSSSMKNVPKISPEQIEKMRKMGVDMSQLQGGAIVNRICITKEMAARESLPQMNHKESGCEMKNQQRTSDGYTMGMVCDGAQMKGKGTVRTVLASDRSFSTTSEFKGTMQGVQVNDRTDTSGKWLSADCGSVRPITEALPGK</sequence>
<name>A0ABW2J335_9BURK</name>
<proteinExistence type="predicted"/>
<feature type="signal peptide" evidence="1">
    <location>
        <begin position="1"/>
        <end position="33"/>
    </location>
</feature>
<evidence type="ECO:0000313" key="3">
    <source>
        <dbReference type="Proteomes" id="UP001596379"/>
    </source>
</evidence>
<dbReference type="EMBL" id="JBHTCC010000001">
    <property type="protein sequence ID" value="MFC7297568.1"/>
    <property type="molecule type" value="Genomic_DNA"/>
</dbReference>
<dbReference type="InterPro" id="IPR022061">
    <property type="entry name" value="DUF3617"/>
</dbReference>
<dbReference type="Proteomes" id="UP001596379">
    <property type="component" value="Unassembled WGS sequence"/>
</dbReference>